<reference evidence="3" key="1">
    <citation type="journal article" date="2019" name="Int. J. Syst. Evol. Microbiol.">
        <title>The Global Catalogue of Microorganisms (GCM) 10K type strain sequencing project: providing services to taxonomists for standard genome sequencing and annotation.</title>
        <authorList>
            <consortium name="The Broad Institute Genomics Platform"/>
            <consortium name="The Broad Institute Genome Sequencing Center for Infectious Disease"/>
            <person name="Wu L."/>
            <person name="Ma J."/>
        </authorList>
    </citation>
    <scope>NUCLEOTIDE SEQUENCE [LARGE SCALE GENOMIC DNA]</scope>
    <source>
        <strain evidence="3">NBRC 102520</strain>
    </source>
</reference>
<name>A0ABQ6AUA7_9BRAD</name>
<keyword evidence="1" id="KW-0732">Signal</keyword>
<dbReference type="Proteomes" id="UP001156905">
    <property type="component" value="Unassembled WGS sequence"/>
</dbReference>
<evidence type="ECO:0000313" key="2">
    <source>
        <dbReference type="EMBL" id="GLR85822.1"/>
    </source>
</evidence>
<feature type="signal peptide" evidence="1">
    <location>
        <begin position="1"/>
        <end position="22"/>
    </location>
</feature>
<accession>A0ABQ6AUA7</accession>
<keyword evidence="3" id="KW-1185">Reference proteome</keyword>
<feature type="chain" id="PRO_5046653261" evidence="1">
    <location>
        <begin position="23"/>
        <end position="82"/>
    </location>
</feature>
<proteinExistence type="predicted"/>
<evidence type="ECO:0000256" key="1">
    <source>
        <dbReference type="SAM" id="SignalP"/>
    </source>
</evidence>
<organism evidence="2 3">
    <name type="scientific">Bradyrhizobium iriomotense</name>
    <dbReference type="NCBI Taxonomy" id="441950"/>
    <lineage>
        <taxon>Bacteria</taxon>
        <taxon>Pseudomonadati</taxon>
        <taxon>Pseudomonadota</taxon>
        <taxon>Alphaproteobacteria</taxon>
        <taxon>Hyphomicrobiales</taxon>
        <taxon>Nitrobacteraceae</taxon>
        <taxon>Bradyrhizobium</taxon>
    </lineage>
</organism>
<gene>
    <name evidence="2" type="ORF">GCM10007857_25330</name>
</gene>
<sequence>MKTSRRVLLAGMAGLVAAPKGAASAHPSVGGADMTVAEEHFARLIAAAHAPDITCARQAERYAETHWPEYVTAARAVLGARG</sequence>
<dbReference type="InterPro" id="IPR006311">
    <property type="entry name" value="TAT_signal"/>
</dbReference>
<dbReference type="RefSeq" id="WP_284265473.1">
    <property type="nucleotide sequence ID" value="NZ_BSOW01000007.1"/>
</dbReference>
<protein>
    <submittedName>
        <fullName evidence="2">Uncharacterized protein</fullName>
    </submittedName>
</protein>
<evidence type="ECO:0000313" key="3">
    <source>
        <dbReference type="Proteomes" id="UP001156905"/>
    </source>
</evidence>
<comment type="caution">
    <text evidence="2">The sequence shown here is derived from an EMBL/GenBank/DDBJ whole genome shotgun (WGS) entry which is preliminary data.</text>
</comment>
<dbReference type="PROSITE" id="PS51318">
    <property type="entry name" value="TAT"/>
    <property type="match status" value="1"/>
</dbReference>
<dbReference type="EMBL" id="BSOW01000007">
    <property type="protein sequence ID" value="GLR85822.1"/>
    <property type="molecule type" value="Genomic_DNA"/>
</dbReference>